<keyword evidence="6 9" id="KW-0812">Transmembrane</keyword>
<dbReference type="SUPFAM" id="SSF111369">
    <property type="entry name" value="HlyD-like secretion proteins"/>
    <property type="match status" value="1"/>
</dbReference>
<evidence type="ECO:0000256" key="4">
    <source>
        <dbReference type="ARBA" id="ARBA00022475"/>
    </source>
</evidence>
<protein>
    <recommendedName>
        <fullName evidence="10">PAC domain-containing protein</fullName>
    </recommendedName>
</protein>
<dbReference type="OrthoDB" id="9810980at2"/>
<dbReference type="AlphaFoldDB" id="A0A4Q0Y086"/>
<evidence type="ECO:0000259" key="10">
    <source>
        <dbReference type="PROSITE" id="PS50113"/>
    </source>
</evidence>
<dbReference type="PROSITE" id="PS50113">
    <property type="entry name" value="PAC"/>
    <property type="match status" value="1"/>
</dbReference>
<dbReference type="PRINTS" id="PR01490">
    <property type="entry name" value="RTXTOXIND"/>
</dbReference>
<evidence type="ECO:0000256" key="2">
    <source>
        <dbReference type="ARBA" id="ARBA00009477"/>
    </source>
</evidence>
<dbReference type="Pfam" id="PF25994">
    <property type="entry name" value="HH_AprE"/>
    <property type="match status" value="1"/>
</dbReference>
<dbReference type="InterPro" id="IPR050739">
    <property type="entry name" value="MFP"/>
</dbReference>
<dbReference type="InterPro" id="IPR000700">
    <property type="entry name" value="PAS-assoc_C"/>
</dbReference>
<keyword evidence="12" id="KW-1185">Reference proteome</keyword>
<evidence type="ECO:0000256" key="8">
    <source>
        <dbReference type="ARBA" id="ARBA00023136"/>
    </source>
</evidence>
<keyword evidence="7 9" id="KW-1133">Transmembrane helix</keyword>
<dbReference type="InterPro" id="IPR006144">
    <property type="entry name" value="Secretion_HlyD_CS"/>
</dbReference>
<dbReference type="InterPro" id="IPR035965">
    <property type="entry name" value="PAS-like_dom_sf"/>
</dbReference>
<dbReference type="STRING" id="877500.GCA_000935065_00377"/>
<dbReference type="SUPFAM" id="SSF55785">
    <property type="entry name" value="PYP-like sensor domain (PAS domain)"/>
    <property type="match status" value="1"/>
</dbReference>
<dbReference type="NCBIfam" id="TIGR01843">
    <property type="entry name" value="type_I_hlyD"/>
    <property type="match status" value="1"/>
</dbReference>
<dbReference type="PANTHER" id="PTHR30386">
    <property type="entry name" value="MEMBRANE FUSION SUBUNIT OF EMRAB-TOLC MULTIDRUG EFFLUX PUMP"/>
    <property type="match status" value="1"/>
</dbReference>
<dbReference type="GO" id="GO:0009306">
    <property type="term" value="P:protein secretion"/>
    <property type="evidence" value="ECO:0007669"/>
    <property type="project" value="InterPro"/>
</dbReference>
<evidence type="ECO:0000256" key="7">
    <source>
        <dbReference type="ARBA" id="ARBA00022989"/>
    </source>
</evidence>
<dbReference type="InterPro" id="IPR010129">
    <property type="entry name" value="T1SS_HlyD"/>
</dbReference>
<dbReference type="Gene3D" id="1.10.287.470">
    <property type="entry name" value="Helix hairpin bin"/>
    <property type="match status" value="1"/>
</dbReference>
<dbReference type="RefSeq" id="WP_129081925.1">
    <property type="nucleotide sequence ID" value="NZ_CP041070.1"/>
</dbReference>
<sequence>MDQIQDDELTKSFRFQNRELLDNYVILAVTNKEGIIKHVSTQMCNTFKYKPSDLLNKPYTFLIKKDSIQTFNNQFDDARDLKTIWKGEVKHASSSDHVIWTDTVITPLFNDNNEHIGFILASHDITKEKTLKRINEENLLKKRYNKAVLDFMPSLSSAVLLRASSGLHKVLWVIAFTIVFLLTWAYFSKIDDIVKTQGKIITTTNIQTISSLNGGTLKEIYVKEGNHVKKGDILFKLSDLDYKKDFEKNRQNRMSLLAKIARLEAQSEGKEIVSNKEVASFDNTIMQNEIELFHTNEKKFAASINVLKEQLIQRQNDLSDAYKNLEINETNFELIENEMKIKKPLVEERIISKVELLQLERTKNDTLSEIKKIRGSIPTLKSAIKEIKKSIEETTQSYRSSSKDELVVAANDLRQVKEDINFLSQKITETIIKSPNDGVVNKINIKTKGEAVSPGTVIAEIIPESKYALAEVKVDPGEIGFLYVGQHARIKLRPYDFSLYGAADGEISYISADTLIDEKDEKKEVYIVHIKADTKYLNNNKKLEIKPGMSVDVDIITGKKSILDYIFKPIVRSLEI</sequence>
<dbReference type="PANTHER" id="PTHR30386:SF26">
    <property type="entry name" value="TRANSPORT PROTEIN COMB"/>
    <property type="match status" value="1"/>
</dbReference>
<comment type="subcellular location">
    <subcellularLocation>
        <location evidence="1">Cell inner membrane</location>
        <topology evidence="1">Single-pass membrane protein</topology>
    </subcellularLocation>
</comment>
<reference evidence="11 12" key="1">
    <citation type="submission" date="2017-10" db="EMBL/GenBank/DDBJ databases">
        <title>Genomics of the genus Arcobacter.</title>
        <authorList>
            <person name="Perez-Cataluna A."/>
            <person name="Figueras M.J."/>
        </authorList>
    </citation>
    <scope>NUCLEOTIDE SEQUENCE [LARGE SCALE GENOMIC DNA]</scope>
    <source>
        <strain evidence="11 12">DSM 24636</strain>
    </source>
</reference>
<evidence type="ECO:0000256" key="5">
    <source>
        <dbReference type="ARBA" id="ARBA00022519"/>
    </source>
</evidence>
<dbReference type="EMBL" id="PDKO01000004">
    <property type="protein sequence ID" value="RXJ63430.1"/>
    <property type="molecule type" value="Genomic_DNA"/>
</dbReference>
<keyword evidence="4" id="KW-1003">Cell membrane</keyword>
<dbReference type="Gene3D" id="2.40.30.170">
    <property type="match status" value="1"/>
</dbReference>
<feature type="transmembrane region" description="Helical" evidence="9">
    <location>
        <begin position="170"/>
        <end position="187"/>
    </location>
</feature>
<dbReference type="Pfam" id="PF26002">
    <property type="entry name" value="Beta-barrel_AprE"/>
    <property type="match status" value="1"/>
</dbReference>
<dbReference type="InterPro" id="IPR000014">
    <property type="entry name" value="PAS"/>
</dbReference>
<evidence type="ECO:0000256" key="3">
    <source>
        <dbReference type="ARBA" id="ARBA00022448"/>
    </source>
</evidence>
<organism evidence="11 12">
    <name type="scientific">Halarcobacter anaerophilus</name>
    <dbReference type="NCBI Taxonomy" id="877500"/>
    <lineage>
        <taxon>Bacteria</taxon>
        <taxon>Pseudomonadati</taxon>
        <taxon>Campylobacterota</taxon>
        <taxon>Epsilonproteobacteria</taxon>
        <taxon>Campylobacterales</taxon>
        <taxon>Arcobacteraceae</taxon>
        <taxon>Halarcobacter</taxon>
    </lineage>
</organism>
<dbReference type="Gene3D" id="3.30.450.20">
    <property type="entry name" value="PAS domain"/>
    <property type="match status" value="1"/>
</dbReference>
<dbReference type="NCBIfam" id="TIGR00229">
    <property type="entry name" value="sensory_box"/>
    <property type="match status" value="1"/>
</dbReference>
<dbReference type="PROSITE" id="PS00543">
    <property type="entry name" value="HLYD_FAMILY"/>
    <property type="match status" value="1"/>
</dbReference>
<evidence type="ECO:0000256" key="1">
    <source>
        <dbReference type="ARBA" id="ARBA00004377"/>
    </source>
</evidence>
<dbReference type="Pfam" id="PF13426">
    <property type="entry name" value="PAS_9"/>
    <property type="match status" value="1"/>
</dbReference>
<evidence type="ECO:0000256" key="6">
    <source>
        <dbReference type="ARBA" id="ARBA00022692"/>
    </source>
</evidence>
<gene>
    <name evidence="11" type="ORF">CRV06_07075</name>
</gene>
<dbReference type="Gene3D" id="2.40.50.100">
    <property type="match status" value="2"/>
</dbReference>
<dbReference type="Proteomes" id="UP000290191">
    <property type="component" value="Unassembled WGS sequence"/>
</dbReference>
<comment type="caution">
    <text evidence="11">The sequence shown here is derived from an EMBL/GenBank/DDBJ whole genome shotgun (WGS) entry which is preliminary data.</text>
</comment>
<keyword evidence="3" id="KW-0813">Transport</keyword>
<name>A0A4Q0Y086_9BACT</name>
<feature type="domain" description="PAC" evidence="10">
    <location>
        <begin position="85"/>
        <end position="137"/>
    </location>
</feature>
<comment type="similarity">
    <text evidence="2">Belongs to the membrane fusion protein (MFP) (TC 8.A.1) family.</text>
</comment>
<evidence type="ECO:0000313" key="12">
    <source>
        <dbReference type="Proteomes" id="UP000290191"/>
    </source>
</evidence>
<dbReference type="CDD" id="cd00130">
    <property type="entry name" value="PAS"/>
    <property type="match status" value="1"/>
</dbReference>
<evidence type="ECO:0000256" key="9">
    <source>
        <dbReference type="SAM" id="Phobius"/>
    </source>
</evidence>
<dbReference type="GO" id="GO:0005886">
    <property type="term" value="C:plasma membrane"/>
    <property type="evidence" value="ECO:0007669"/>
    <property type="project" value="UniProtKB-SubCell"/>
</dbReference>
<proteinExistence type="inferred from homology"/>
<keyword evidence="8 9" id="KW-0472">Membrane</keyword>
<dbReference type="InterPro" id="IPR058781">
    <property type="entry name" value="HH_AprE-like"/>
</dbReference>
<dbReference type="InterPro" id="IPR058982">
    <property type="entry name" value="Beta-barrel_AprE"/>
</dbReference>
<keyword evidence="5" id="KW-0997">Cell inner membrane</keyword>
<accession>A0A4Q0Y086</accession>
<evidence type="ECO:0000313" key="11">
    <source>
        <dbReference type="EMBL" id="RXJ63430.1"/>
    </source>
</evidence>